<dbReference type="AlphaFoldDB" id="A0AA88P6U5"/>
<comment type="caution">
    <text evidence="1">The sequence shown here is derived from an EMBL/GenBank/DDBJ whole genome shotgun (WGS) entry which is preliminary data.</text>
</comment>
<proteinExistence type="predicted"/>
<sequence>MAERDFRHPAEPGLSDPGARSAGARVPLTVKRSRRVSTGPVLQISAHLASPNYFSTVSTRRASPAEVPLVL</sequence>
<name>A0AA88P6U5_9TELE</name>
<protein>
    <submittedName>
        <fullName evidence="1">Uncharacterized protein</fullName>
    </submittedName>
</protein>
<dbReference type="EMBL" id="JAUYZG010000023">
    <property type="protein sequence ID" value="KAK2870946.1"/>
    <property type="molecule type" value="Genomic_DNA"/>
</dbReference>
<keyword evidence="2" id="KW-1185">Reference proteome</keyword>
<dbReference type="Proteomes" id="UP001187343">
    <property type="component" value="Unassembled WGS sequence"/>
</dbReference>
<gene>
    <name evidence="1" type="ORF">Q8A67_023473</name>
</gene>
<reference evidence="1" key="1">
    <citation type="submission" date="2023-08" db="EMBL/GenBank/DDBJ databases">
        <title>Chromosome-level Genome Assembly of mud carp (Cirrhinus molitorella).</title>
        <authorList>
            <person name="Liu H."/>
        </authorList>
    </citation>
    <scope>NUCLEOTIDE SEQUENCE</scope>
    <source>
        <strain evidence="1">Prfri</strain>
        <tissue evidence="1">Muscle</tissue>
    </source>
</reference>
<evidence type="ECO:0000313" key="1">
    <source>
        <dbReference type="EMBL" id="KAK2870946.1"/>
    </source>
</evidence>
<accession>A0AA88P6U5</accession>
<evidence type="ECO:0000313" key="2">
    <source>
        <dbReference type="Proteomes" id="UP001187343"/>
    </source>
</evidence>
<organism evidence="1 2">
    <name type="scientific">Cirrhinus molitorella</name>
    <name type="common">mud carp</name>
    <dbReference type="NCBI Taxonomy" id="172907"/>
    <lineage>
        <taxon>Eukaryota</taxon>
        <taxon>Metazoa</taxon>
        <taxon>Chordata</taxon>
        <taxon>Craniata</taxon>
        <taxon>Vertebrata</taxon>
        <taxon>Euteleostomi</taxon>
        <taxon>Actinopterygii</taxon>
        <taxon>Neopterygii</taxon>
        <taxon>Teleostei</taxon>
        <taxon>Ostariophysi</taxon>
        <taxon>Cypriniformes</taxon>
        <taxon>Cyprinidae</taxon>
        <taxon>Labeoninae</taxon>
        <taxon>Labeonini</taxon>
        <taxon>Cirrhinus</taxon>
    </lineage>
</organism>